<evidence type="ECO:0000313" key="8">
    <source>
        <dbReference type="Proteomes" id="UP001626550"/>
    </source>
</evidence>
<evidence type="ECO:0000259" key="6">
    <source>
        <dbReference type="Pfam" id="PF16185"/>
    </source>
</evidence>
<name>A0ABD2PY39_9PLAT</name>
<evidence type="ECO:0000256" key="4">
    <source>
        <dbReference type="ARBA" id="ARBA00022967"/>
    </source>
</evidence>
<dbReference type="Pfam" id="PF16185">
    <property type="entry name" value="MTABC_N"/>
    <property type="match status" value="1"/>
</dbReference>
<sequence>MVAPVDNFGNATYGFALLEGIIIPISWIFILVTLITEHKTSLPSTPSRGHGLILLLCWLGNFVLINLPLISIESPSWWWRLNKSSDFAEFSIWLIQYVCSLFVFLIGIKAPGLPNYALHYAHLNAESGESGTRRINYKLYMKRFKFLLPFIWPKSHVLLQLRVLICILLLVAGRVANLYTPIFYKELGFPSCTLHDSFKNDSRMSLRDSVFPKLKILPGLSSEFDDALVNFSEHLAD</sequence>
<feature type="transmembrane region" description="Helical" evidence="5">
    <location>
        <begin position="90"/>
        <end position="108"/>
    </location>
</feature>
<comment type="subcellular location">
    <subcellularLocation>
        <location evidence="1">Cell membrane</location>
        <topology evidence="1">Multi-pass membrane protein</topology>
    </subcellularLocation>
</comment>
<gene>
    <name evidence="7" type="primary">HMT-1_2</name>
    <name evidence="7" type="ORF">Ciccas_009692</name>
</gene>
<evidence type="ECO:0000313" key="7">
    <source>
        <dbReference type="EMBL" id="KAL3311727.1"/>
    </source>
</evidence>
<evidence type="ECO:0000256" key="5">
    <source>
        <dbReference type="SAM" id="Phobius"/>
    </source>
</evidence>
<dbReference type="Proteomes" id="UP001626550">
    <property type="component" value="Unassembled WGS sequence"/>
</dbReference>
<keyword evidence="3" id="KW-1003">Cell membrane</keyword>
<reference evidence="7 8" key="1">
    <citation type="submission" date="2024-11" db="EMBL/GenBank/DDBJ databases">
        <title>Adaptive evolution of stress response genes in parasites aligns with host niche diversity.</title>
        <authorList>
            <person name="Hahn C."/>
            <person name="Resl P."/>
        </authorList>
    </citation>
    <scope>NUCLEOTIDE SEQUENCE [LARGE SCALE GENOMIC DNA]</scope>
    <source>
        <strain evidence="7">EGGRZ-B1_66</strain>
        <tissue evidence="7">Body</tissue>
    </source>
</reference>
<keyword evidence="2" id="KW-0813">Transport</keyword>
<feature type="domain" description="ATP-binding cassette sub-family B member 6 N-terminal five TM" evidence="6">
    <location>
        <begin position="11"/>
        <end position="153"/>
    </location>
</feature>
<organism evidence="7 8">
    <name type="scientific">Cichlidogyrus casuarinus</name>
    <dbReference type="NCBI Taxonomy" id="1844966"/>
    <lineage>
        <taxon>Eukaryota</taxon>
        <taxon>Metazoa</taxon>
        <taxon>Spiralia</taxon>
        <taxon>Lophotrochozoa</taxon>
        <taxon>Platyhelminthes</taxon>
        <taxon>Monogenea</taxon>
        <taxon>Monopisthocotylea</taxon>
        <taxon>Dactylogyridea</taxon>
        <taxon>Ancyrocephalidae</taxon>
        <taxon>Cichlidogyrus</taxon>
    </lineage>
</organism>
<accession>A0ABD2PY39</accession>
<keyword evidence="8" id="KW-1185">Reference proteome</keyword>
<keyword evidence="4" id="KW-1278">Translocase</keyword>
<feature type="transmembrane region" description="Helical" evidence="5">
    <location>
        <begin position="52"/>
        <end position="70"/>
    </location>
</feature>
<evidence type="ECO:0000256" key="2">
    <source>
        <dbReference type="ARBA" id="ARBA00022448"/>
    </source>
</evidence>
<feature type="transmembrane region" description="Helical" evidence="5">
    <location>
        <begin position="12"/>
        <end position="32"/>
    </location>
</feature>
<keyword evidence="5" id="KW-0812">Transmembrane</keyword>
<dbReference type="AlphaFoldDB" id="A0ABD2PY39"/>
<evidence type="ECO:0000256" key="1">
    <source>
        <dbReference type="ARBA" id="ARBA00004651"/>
    </source>
</evidence>
<evidence type="ECO:0000256" key="3">
    <source>
        <dbReference type="ARBA" id="ARBA00022475"/>
    </source>
</evidence>
<comment type="caution">
    <text evidence="7">The sequence shown here is derived from an EMBL/GenBank/DDBJ whole genome shotgun (WGS) entry which is preliminary data.</text>
</comment>
<keyword evidence="5" id="KW-1133">Transmembrane helix</keyword>
<dbReference type="GO" id="GO:0005886">
    <property type="term" value="C:plasma membrane"/>
    <property type="evidence" value="ECO:0007669"/>
    <property type="project" value="UniProtKB-SubCell"/>
</dbReference>
<dbReference type="EMBL" id="JBJKFK010002050">
    <property type="protein sequence ID" value="KAL3311727.1"/>
    <property type="molecule type" value="Genomic_DNA"/>
</dbReference>
<proteinExistence type="predicted"/>
<protein>
    <submittedName>
        <fullName evidence="7">Homocysteine S-methyltransferase 1</fullName>
    </submittedName>
</protein>
<dbReference type="InterPro" id="IPR032410">
    <property type="entry name" value="ABCB6_N"/>
</dbReference>
<feature type="transmembrane region" description="Helical" evidence="5">
    <location>
        <begin position="163"/>
        <end position="184"/>
    </location>
</feature>
<keyword evidence="5" id="KW-0472">Membrane</keyword>